<evidence type="ECO:0000313" key="3">
    <source>
        <dbReference type="EMBL" id="SDH95887.1"/>
    </source>
</evidence>
<reference evidence="4" key="1">
    <citation type="submission" date="2016-10" db="EMBL/GenBank/DDBJ databases">
        <authorList>
            <person name="Varghese N."/>
            <person name="Submissions S."/>
        </authorList>
    </citation>
    <scope>NUCLEOTIDE SEQUENCE [LARGE SCALE GENOMIC DNA]</scope>
    <source>
        <strain evidence="4">ATCC 700689</strain>
    </source>
</reference>
<keyword evidence="4" id="KW-1185">Reference proteome</keyword>
<gene>
    <name evidence="3" type="ORF">SAMN05216605_109200</name>
</gene>
<organism evidence="3 4">
    <name type="scientific">Pseudomonas abietaniphila</name>
    <dbReference type="NCBI Taxonomy" id="89065"/>
    <lineage>
        <taxon>Bacteria</taxon>
        <taxon>Pseudomonadati</taxon>
        <taxon>Pseudomonadota</taxon>
        <taxon>Gammaproteobacteria</taxon>
        <taxon>Pseudomonadales</taxon>
        <taxon>Pseudomonadaceae</taxon>
        <taxon>Pseudomonas</taxon>
    </lineage>
</organism>
<evidence type="ECO:0000313" key="4">
    <source>
        <dbReference type="Proteomes" id="UP000182894"/>
    </source>
</evidence>
<comment type="similarity">
    <text evidence="1">Belongs to the aldolase class II family.</text>
</comment>
<dbReference type="RefSeq" id="WP_083370712.1">
    <property type="nucleotide sequence ID" value="NZ_FNCO01000009.1"/>
</dbReference>
<dbReference type="EMBL" id="FNCO01000009">
    <property type="protein sequence ID" value="SDH95887.1"/>
    <property type="molecule type" value="Genomic_DNA"/>
</dbReference>
<dbReference type="NCBIfam" id="NF005068">
    <property type="entry name" value="PRK06486.1"/>
    <property type="match status" value="1"/>
</dbReference>
<dbReference type="AlphaFoldDB" id="A0A1G8GNJ7"/>
<dbReference type="Pfam" id="PF00596">
    <property type="entry name" value="Aldolase_II"/>
    <property type="match status" value="1"/>
</dbReference>
<evidence type="ECO:0000259" key="2">
    <source>
        <dbReference type="SMART" id="SM01007"/>
    </source>
</evidence>
<sequence length="266" mass="29325">MAHDLRVSGDPLHDRHDRCYPHLTAPQVHAARIDLAASFRMAARLGLSEGICNHFSALVPGYPELFLVNPYGLAFAEITASSLLVCDFDGNVIMGDGKPEATAFYIHARLHLQKPRAVAAFHTHMPYATALAMLEGQPLVWAGQTALKFYGRVAVDEDYNGLALDNQEGDRIAASMGQADIVFLKNHGVMVTAPSIAQAWDDVYYLERAAEVQLKAMSSGRPLKVIDQEVLLRTARQMSEEDAESARLHLESVKRVLARTEPDYVD</sequence>
<dbReference type="OrthoDB" id="8859181at2"/>
<dbReference type="GO" id="GO:0005856">
    <property type="term" value="C:cytoskeleton"/>
    <property type="evidence" value="ECO:0007669"/>
    <property type="project" value="TreeGrafter"/>
</dbReference>
<evidence type="ECO:0000256" key="1">
    <source>
        <dbReference type="ARBA" id="ARBA00037961"/>
    </source>
</evidence>
<dbReference type="STRING" id="89065.SAMN05216605_109200"/>
<name>A0A1G8GNJ7_9PSED</name>
<dbReference type="Gene3D" id="3.40.225.10">
    <property type="entry name" value="Class II aldolase/adducin N-terminal domain"/>
    <property type="match status" value="1"/>
</dbReference>
<dbReference type="PANTHER" id="PTHR10672:SF3">
    <property type="entry name" value="PROTEIN HU-LI TAI SHAO"/>
    <property type="match status" value="1"/>
</dbReference>
<accession>A0A1G8GNJ7</accession>
<dbReference type="GO" id="GO:0005996">
    <property type="term" value="P:monosaccharide metabolic process"/>
    <property type="evidence" value="ECO:0007669"/>
    <property type="project" value="UniProtKB-ARBA"/>
</dbReference>
<dbReference type="Proteomes" id="UP000182894">
    <property type="component" value="Unassembled WGS sequence"/>
</dbReference>
<dbReference type="GO" id="GO:0051015">
    <property type="term" value="F:actin filament binding"/>
    <property type="evidence" value="ECO:0007669"/>
    <property type="project" value="TreeGrafter"/>
</dbReference>
<dbReference type="InterPro" id="IPR051017">
    <property type="entry name" value="Aldolase-II_Adducin_sf"/>
</dbReference>
<protein>
    <submittedName>
        <fullName evidence="3">Ribulose-5-phosphate 4-epimerase/Fuculose-1-phosphate aldolase</fullName>
    </submittedName>
</protein>
<dbReference type="SUPFAM" id="SSF53639">
    <property type="entry name" value="AraD/HMP-PK domain-like"/>
    <property type="match status" value="1"/>
</dbReference>
<proteinExistence type="inferred from homology"/>
<dbReference type="InterPro" id="IPR001303">
    <property type="entry name" value="Aldolase_II/adducin_N"/>
</dbReference>
<dbReference type="SMART" id="SM01007">
    <property type="entry name" value="Aldolase_II"/>
    <property type="match status" value="1"/>
</dbReference>
<dbReference type="PANTHER" id="PTHR10672">
    <property type="entry name" value="ADDUCIN"/>
    <property type="match status" value="1"/>
</dbReference>
<dbReference type="InterPro" id="IPR036409">
    <property type="entry name" value="Aldolase_II/adducin_N_sf"/>
</dbReference>
<feature type="domain" description="Class II aldolase/adducin N-terminal" evidence="2">
    <location>
        <begin position="33"/>
        <end position="214"/>
    </location>
</feature>